<dbReference type="InParanoid" id="A0A165BBY7"/>
<dbReference type="EMBL" id="KV426499">
    <property type="protein sequence ID" value="KZV80288.1"/>
    <property type="molecule type" value="Genomic_DNA"/>
</dbReference>
<gene>
    <name evidence="1" type="ORF">EXIGLDRAFT_733274</name>
</gene>
<evidence type="ECO:0000313" key="1">
    <source>
        <dbReference type="EMBL" id="KZV80288.1"/>
    </source>
</evidence>
<dbReference type="Proteomes" id="UP000077266">
    <property type="component" value="Unassembled WGS sequence"/>
</dbReference>
<proteinExistence type="predicted"/>
<protein>
    <submittedName>
        <fullName evidence="1">Uncharacterized protein</fullName>
    </submittedName>
</protein>
<accession>A0A165BBY7</accession>
<reference evidence="1 2" key="1">
    <citation type="journal article" date="2016" name="Mol. Biol. Evol.">
        <title>Comparative Genomics of Early-Diverging Mushroom-Forming Fungi Provides Insights into the Origins of Lignocellulose Decay Capabilities.</title>
        <authorList>
            <person name="Nagy L.G."/>
            <person name="Riley R."/>
            <person name="Tritt A."/>
            <person name="Adam C."/>
            <person name="Daum C."/>
            <person name="Floudas D."/>
            <person name="Sun H."/>
            <person name="Yadav J.S."/>
            <person name="Pangilinan J."/>
            <person name="Larsson K.H."/>
            <person name="Matsuura K."/>
            <person name="Barry K."/>
            <person name="Labutti K."/>
            <person name="Kuo R."/>
            <person name="Ohm R.A."/>
            <person name="Bhattacharya S.S."/>
            <person name="Shirouzu T."/>
            <person name="Yoshinaga Y."/>
            <person name="Martin F.M."/>
            <person name="Grigoriev I.V."/>
            <person name="Hibbett D.S."/>
        </authorList>
    </citation>
    <scope>NUCLEOTIDE SEQUENCE [LARGE SCALE GENOMIC DNA]</scope>
    <source>
        <strain evidence="1 2">HHB12029</strain>
    </source>
</reference>
<dbReference type="AlphaFoldDB" id="A0A165BBY7"/>
<keyword evidence="2" id="KW-1185">Reference proteome</keyword>
<name>A0A165BBY7_EXIGL</name>
<evidence type="ECO:0000313" key="2">
    <source>
        <dbReference type="Proteomes" id="UP000077266"/>
    </source>
</evidence>
<sequence length="79" mass="8837">MGARLLKSTQLAVDLRPLVFSLWFNGLPHWCAQHARAYIPTPTRLTGATRGRYAPVRCSHCTMLAARCHNESLPHRAPS</sequence>
<organism evidence="1 2">
    <name type="scientific">Exidia glandulosa HHB12029</name>
    <dbReference type="NCBI Taxonomy" id="1314781"/>
    <lineage>
        <taxon>Eukaryota</taxon>
        <taxon>Fungi</taxon>
        <taxon>Dikarya</taxon>
        <taxon>Basidiomycota</taxon>
        <taxon>Agaricomycotina</taxon>
        <taxon>Agaricomycetes</taxon>
        <taxon>Auriculariales</taxon>
        <taxon>Exidiaceae</taxon>
        <taxon>Exidia</taxon>
    </lineage>
</organism>